<reference evidence="1" key="2">
    <citation type="submission" date="2025-08" db="UniProtKB">
        <authorList>
            <consortium name="Ensembl"/>
        </authorList>
    </citation>
    <scope>IDENTIFICATION</scope>
</reference>
<evidence type="ECO:0000313" key="1">
    <source>
        <dbReference type="Ensembl" id="ENSCHIP00000028410.1"/>
    </source>
</evidence>
<accession>A0A452FW16</accession>
<reference evidence="1" key="3">
    <citation type="submission" date="2025-09" db="UniProtKB">
        <authorList>
            <consortium name="Ensembl"/>
        </authorList>
    </citation>
    <scope>IDENTIFICATION</scope>
</reference>
<reference evidence="1 2" key="1">
    <citation type="submission" date="2016-04" db="EMBL/GenBank/DDBJ databases">
        <title>Polished mammalian reference genomes with single-molecule sequencing and chromosome conformation capture applied to the Capra hircus genome.</title>
        <authorList>
            <person name="Bickhart D.M."/>
            <person name="Koren S."/>
            <person name="Rosen B."/>
            <person name="Hastie A."/>
            <person name="Liachko I."/>
            <person name="Sullivan S.T."/>
            <person name="Burton J."/>
            <person name="Sayre B.L."/>
            <person name="Huson H.J."/>
            <person name="Lee J."/>
            <person name="Lam E."/>
            <person name="Kelley C.M."/>
            <person name="Hutchison J.L."/>
            <person name="Zhou Y."/>
            <person name="Sun J."/>
            <person name="Crisa A."/>
            <person name="Schwartz J.C."/>
            <person name="Hammond J.A."/>
            <person name="Schroeder S.G."/>
            <person name="Liu G.E."/>
            <person name="Dunham M."/>
            <person name="Shendure J."/>
            <person name="Sonstegard T.S."/>
            <person name="Phillippy A.M."/>
            <person name="Van Tassell C.P."/>
            <person name="Smith T.P."/>
        </authorList>
    </citation>
    <scope>NUCLEOTIDE SEQUENCE [LARGE SCALE GENOMIC DNA]</scope>
</reference>
<dbReference type="GeneTree" id="ENSGT00940000167880"/>
<dbReference type="Proteomes" id="UP000291000">
    <property type="component" value="Chromosome 19"/>
</dbReference>
<dbReference type="InterPro" id="IPR038212">
    <property type="entry name" value="TF_EnY2_sf"/>
</dbReference>
<proteinExistence type="predicted"/>
<dbReference type="Gene3D" id="1.10.246.140">
    <property type="match status" value="1"/>
</dbReference>
<dbReference type="AlphaFoldDB" id="A0A452FW16"/>
<name>A0A452FW16_CAPHI</name>
<dbReference type="STRING" id="9925.ENSCHIP00000028410"/>
<organism evidence="1 2">
    <name type="scientific">Capra hircus</name>
    <name type="common">Goat</name>
    <dbReference type="NCBI Taxonomy" id="9925"/>
    <lineage>
        <taxon>Eukaryota</taxon>
        <taxon>Metazoa</taxon>
        <taxon>Chordata</taxon>
        <taxon>Craniata</taxon>
        <taxon>Vertebrata</taxon>
        <taxon>Euteleostomi</taxon>
        <taxon>Mammalia</taxon>
        <taxon>Eutheria</taxon>
        <taxon>Laurasiatheria</taxon>
        <taxon>Artiodactyla</taxon>
        <taxon>Ruminantia</taxon>
        <taxon>Pecora</taxon>
        <taxon>Bovidae</taxon>
        <taxon>Caprinae</taxon>
        <taxon>Capra</taxon>
    </lineage>
</organism>
<sequence>MVVSKMHKVVQMRAAINQKLMETGKREECLKELLEAKLIECGIEPMSPHCKADS</sequence>
<keyword evidence="2" id="KW-1185">Reference proteome</keyword>
<dbReference type="OMA" id="MIPWGNG"/>
<protein>
    <submittedName>
        <fullName evidence="1">Uncharacterized protein</fullName>
    </submittedName>
</protein>
<dbReference type="Ensembl" id="ENSCHIT00000036280.1">
    <property type="protein sequence ID" value="ENSCHIP00000028410.1"/>
    <property type="gene ID" value="ENSCHIG00000023949.1"/>
</dbReference>
<dbReference type="EMBL" id="LWLT01000022">
    <property type="status" value="NOT_ANNOTATED_CDS"/>
    <property type="molecule type" value="Genomic_DNA"/>
</dbReference>
<evidence type="ECO:0000313" key="2">
    <source>
        <dbReference type="Proteomes" id="UP000291000"/>
    </source>
</evidence>